<keyword evidence="1" id="KW-0732">Signal</keyword>
<dbReference type="Proteomes" id="UP000439591">
    <property type="component" value="Unassembled WGS sequence"/>
</dbReference>
<organism evidence="3 5">
    <name type="scientific">Zhongshania aliphaticivorans</name>
    <dbReference type="NCBI Taxonomy" id="1470434"/>
    <lineage>
        <taxon>Bacteria</taxon>
        <taxon>Pseudomonadati</taxon>
        <taxon>Pseudomonadota</taxon>
        <taxon>Gammaproteobacteria</taxon>
        <taxon>Cellvibrionales</taxon>
        <taxon>Spongiibacteraceae</taxon>
        <taxon>Zhongshania</taxon>
    </lineage>
</organism>
<feature type="chain" id="PRO_5036150543" evidence="1">
    <location>
        <begin position="27"/>
        <end position="185"/>
    </location>
</feature>
<feature type="signal peptide" evidence="1">
    <location>
        <begin position="1"/>
        <end position="26"/>
    </location>
</feature>
<evidence type="ECO:0000313" key="4">
    <source>
        <dbReference type="Proteomes" id="UP000435877"/>
    </source>
</evidence>
<dbReference type="EMBL" id="CACSIM010000006">
    <property type="protein sequence ID" value="CAA0118699.1"/>
    <property type="molecule type" value="Genomic_DNA"/>
</dbReference>
<evidence type="ECO:0000313" key="3">
    <source>
        <dbReference type="EMBL" id="CAA0118699.1"/>
    </source>
</evidence>
<dbReference type="Proteomes" id="UP000435877">
    <property type="component" value="Unassembled WGS sequence"/>
</dbReference>
<name>A0A5S9QK26_9GAMM</name>
<accession>A0A5S9QK26</accession>
<dbReference type="EMBL" id="CACSIK010000003">
    <property type="protein sequence ID" value="CAA0111570.1"/>
    <property type="molecule type" value="Genomic_DNA"/>
</dbReference>
<evidence type="ECO:0000313" key="2">
    <source>
        <dbReference type="EMBL" id="CAA0111570.1"/>
    </source>
</evidence>
<keyword evidence="4" id="KW-1185">Reference proteome</keyword>
<evidence type="ECO:0000256" key="1">
    <source>
        <dbReference type="SAM" id="SignalP"/>
    </source>
</evidence>
<evidence type="ECO:0000313" key="5">
    <source>
        <dbReference type="Proteomes" id="UP000439591"/>
    </source>
</evidence>
<gene>
    <name evidence="2" type="ORF">IHBHHGIJ_03312</name>
    <name evidence="3" type="ORF">KFEGEMFD_03525</name>
</gene>
<protein>
    <submittedName>
        <fullName evidence="3">Uncharacterized protein</fullName>
    </submittedName>
</protein>
<dbReference type="AlphaFoldDB" id="A0A5S9QK26"/>
<proteinExistence type="predicted"/>
<sequence length="185" mass="20232">MIRACQAIRRNLLITPLLLLALPVAAQDMDHSHTPIAVPDTALPPALSLKIVKDAISGYNLTLLSDSFTLIPPPDYAQGKNDESAMKNMMASGACTDDAQGSQLTGHAHLYVNSVKIQRLYASVAHIPDSALQPGINQISVSINNHCHRYWTYQDKPIIATLFITPADTQLIKHRFESFPVSSPH</sequence>
<dbReference type="OrthoDB" id="6385276at2"/>
<reference evidence="4 5" key="1">
    <citation type="submission" date="2019-11" db="EMBL/GenBank/DDBJ databases">
        <authorList>
            <person name="Holert J."/>
        </authorList>
    </citation>
    <scope>NUCLEOTIDE SEQUENCE [LARGE SCALE GENOMIC DNA]</scope>
    <source>
        <strain evidence="3">BC3_2A</strain>
        <strain evidence="2">SB11_1A</strain>
    </source>
</reference>